<evidence type="ECO:0000313" key="1">
    <source>
        <dbReference type="EMBL" id="MPM93002.1"/>
    </source>
</evidence>
<dbReference type="AlphaFoldDB" id="A0A645DXE7"/>
<reference evidence="1" key="1">
    <citation type="submission" date="2019-08" db="EMBL/GenBank/DDBJ databases">
        <authorList>
            <person name="Kucharzyk K."/>
            <person name="Murdoch R.W."/>
            <person name="Higgins S."/>
            <person name="Loffler F."/>
        </authorList>
    </citation>
    <scope>NUCLEOTIDE SEQUENCE</scope>
</reference>
<organism evidence="1">
    <name type="scientific">bioreactor metagenome</name>
    <dbReference type="NCBI Taxonomy" id="1076179"/>
    <lineage>
        <taxon>unclassified sequences</taxon>
        <taxon>metagenomes</taxon>
        <taxon>ecological metagenomes</taxon>
    </lineage>
</organism>
<protein>
    <submittedName>
        <fullName evidence="1">Uncharacterized protein</fullName>
    </submittedName>
</protein>
<comment type="caution">
    <text evidence="1">The sequence shown here is derived from an EMBL/GenBank/DDBJ whole genome shotgun (WGS) entry which is preliminary data.</text>
</comment>
<name>A0A645DXE7_9ZZZZ</name>
<gene>
    <name evidence="1" type="ORF">SDC9_140138</name>
</gene>
<sequence length="113" mass="12121">MHHLAHGHGRALGGHHGGRAHFKYLQDVRCAARAERCNGGGHGFVVGALVGRDDLEFLLAFVELFGQIVDPFIVHGSHGVPPLNFSLCLGSDAGGRDECCHCQLLDPHWGSYG</sequence>
<accession>A0A645DXE7</accession>
<dbReference type="EMBL" id="VSSQ01039866">
    <property type="protein sequence ID" value="MPM93002.1"/>
    <property type="molecule type" value="Genomic_DNA"/>
</dbReference>
<proteinExistence type="predicted"/>